<sequence>MLHYILDALVSYRLVLKRILLVRNPALRRLNILHLPRFPGMFPEMLHKTAKFVLGDTYKAQLIQSAIKYRQKNICSQWLMLHPGNEYQDSVMEMDTAKPKRFFMFTWNKLPQKFLSEIVSRYQLVARQELTGKNDGFRCFGLLGADELN</sequence>
<keyword evidence="2" id="KW-1185">Reference proteome</keyword>
<evidence type="ECO:0000313" key="1">
    <source>
        <dbReference type="EMBL" id="CCI50445.1"/>
    </source>
</evidence>
<dbReference type="AlphaFoldDB" id="A0A024GVP5"/>
<dbReference type="EMBL" id="CAIX01000509">
    <property type="protein sequence ID" value="CCI50445.1"/>
    <property type="molecule type" value="Genomic_DNA"/>
</dbReference>
<dbReference type="OrthoDB" id="68020at2759"/>
<protein>
    <submittedName>
        <fullName evidence="1">Uncharacterized protein</fullName>
    </submittedName>
</protein>
<gene>
    <name evidence="1" type="ORF">BN9_122190</name>
</gene>
<name>A0A024GVP5_9STRA</name>
<reference evidence="1 2" key="1">
    <citation type="submission" date="2012-05" db="EMBL/GenBank/DDBJ databases">
        <title>Recombination and specialization in a pathogen metapopulation.</title>
        <authorList>
            <person name="Gardiner A."/>
            <person name="Kemen E."/>
            <person name="Schultz-Larsen T."/>
            <person name="MacLean D."/>
            <person name="Van Oosterhout C."/>
            <person name="Jones J.D.G."/>
        </authorList>
    </citation>
    <scope>NUCLEOTIDE SEQUENCE [LARGE SCALE GENOMIC DNA]</scope>
    <source>
        <strain evidence="1 2">Ac Nc2</strain>
    </source>
</reference>
<organism evidence="1 2">
    <name type="scientific">Albugo candida</name>
    <dbReference type="NCBI Taxonomy" id="65357"/>
    <lineage>
        <taxon>Eukaryota</taxon>
        <taxon>Sar</taxon>
        <taxon>Stramenopiles</taxon>
        <taxon>Oomycota</taxon>
        <taxon>Peronosporomycetes</taxon>
        <taxon>Albuginales</taxon>
        <taxon>Albuginaceae</taxon>
        <taxon>Albugo</taxon>
    </lineage>
</organism>
<dbReference type="InParanoid" id="A0A024GVP5"/>
<dbReference type="Proteomes" id="UP000053237">
    <property type="component" value="Unassembled WGS sequence"/>
</dbReference>
<accession>A0A024GVP5</accession>
<evidence type="ECO:0000313" key="2">
    <source>
        <dbReference type="Proteomes" id="UP000053237"/>
    </source>
</evidence>
<comment type="caution">
    <text evidence="1">The sequence shown here is derived from an EMBL/GenBank/DDBJ whole genome shotgun (WGS) entry which is preliminary data.</text>
</comment>
<proteinExistence type="predicted"/>